<organism evidence="8 9">
    <name type="scientific">Paeniglutamicibacter kerguelensis</name>
    <dbReference type="NCBI Taxonomy" id="254788"/>
    <lineage>
        <taxon>Bacteria</taxon>
        <taxon>Bacillati</taxon>
        <taxon>Actinomycetota</taxon>
        <taxon>Actinomycetes</taxon>
        <taxon>Micrococcales</taxon>
        <taxon>Micrococcaceae</taxon>
        <taxon>Paeniglutamicibacter</taxon>
    </lineage>
</organism>
<evidence type="ECO:0000256" key="6">
    <source>
        <dbReference type="SAM" id="Phobius"/>
    </source>
</evidence>
<feature type="transmembrane region" description="Helical" evidence="6">
    <location>
        <begin position="39"/>
        <end position="61"/>
    </location>
</feature>
<dbReference type="PANTHER" id="PTHR31272:SF4">
    <property type="entry name" value="CYTOCHROME C-TYPE BIOGENESIS PROTEIN HI_1454-RELATED"/>
    <property type="match status" value="1"/>
</dbReference>
<proteinExistence type="inferred from homology"/>
<feature type="domain" description="Cytochrome C biogenesis protein transmembrane" evidence="7">
    <location>
        <begin position="9"/>
        <end position="202"/>
    </location>
</feature>
<keyword evidence="4 6" id="KW-1133">Transmembrane helix</keyword>
<dbReference type="InterPro" id="IPR003834">
    <property type="entry name" value="Cyt_c_assmbl_TM_dom"/>
</dbReference>
<dbReference type="Pfam" id="PF02683">
    <property type="entry name" value="DsbD_TM"/>
    <property type="match status" value="1"/>
</dbReference>
<dbReference type="RefSeq" id="WP_210002277.1">
    <property type="nucleotide sequence ID" value="NZ_BAAAJY010000004.1"/>
</dbReference>
<dbReference type="Proteomes" id="UP001296993">
    <property type="component" value="Unassembled WGS sequence"/>
</dbReference>
<dbReference type="PANTHER" id="PTHR31272">
    <property type="entry name" value="CYTOCHROME C-TYPE BIOGENESIS PROTEIN HI_1454-RELATED"/>
    <property type="match status" value="1"/>
</dbReference>
<name>A0ABS4XLL0_9MICC</name>
<evidence type="ECO:0000256" key="2">
    <source>
        <dbReference type="ARBA" id="ARBA00006143"/>
    </source>
</evidence>
<evidence type="ECO:0000256" key="4">
    <source>
        <dbReference type="ARBA" id="ARBA00022989"/>
    </source>
</evidence>
<feature type="transmembrane region" description="Helical" evidence="6">
    <location>
        <begin position="114"/>
        <end position="141"/>
    </location>
</feature>
<keyword evidence="3 6" id="KW-0812">Transmembrane</keyword>
<comment type="caution">
    <text evidence="8">The sequence shown here is derived from an EMBL/GenBank/DDBJ whole genome shotgun (WGS) entry which is preliminary data.</text>
</comment>
<evidence type="ECO:0000256" key="3">
    <source>
        <dbReference type="ARBA" id="ARBA00022692"/>
    </source>
</evidence>
<sequence>MEVGFAYAVIGGMLGVFSPCNALLLPAFFANIAASRAKLLSLGAVFLAGLLITLVPLGLGLGWLGGTLSIDRGVLLIGAGWVLIILGLVTALGGGLDFSRFIPGGRPAPAAGSLVGTFALGAVSGVAGFCTGPVLGAIFTLALTSASPARGGLLLGLFGVGMVIPILLIALLIRKTGHGSVRWMRGRRFSVGRLKFHTTSLLIGAVTVLVGWLMIFTNGMASVPELLPSSWISFLENSGRWLDSVVPSWAWTLLVGILLMAWWLRAAIRRTNGTGATDDETLLVSTDSAQR</sequence>
<protein>
    <submittedName>
        <fullName evidence="8">Cytochrome c biogenesis protein CcdA</fullName>
    </submittedName>
</protein>
<dbReference type="InterPro" id="IPR051790">
    <property type="entry name" value="Cytochrome_c-biogenesis_DsbD"/>
</dbReference>
<accession>A0ABS4XLL0</accession>
<feature type="transmembrane region" description="Helical" evidence="6">
    <location>
        <begin position="246"/>
        <end position="264"/>
    </location>
</feature>
<evidence type="ECO:0000256" key="5">
    <source>
        <dbReference type="ARBA" id="ARBA00023136"/>
    </source>
</evidence>
<evidence type="ECO:0000256" key="1">
    <source>
        <dbReference type="ARBA" id="ARBA00004141"/>
    </source>
</evidence>
<feature type="transmembrane region" description="Helical" evidence="6">
    <location>
        <begin position="6"/>
        <end position="32"/>
    </location>
</feature>
<comment type="similarity">
    <text evidence="2">Belongs to the DsbD family.</text>
</comment>
<comment type="subcellular location">
    <subcellularLocation>
        <location evidence="1">Membrane</location>
        <topology evidence="1">Multi-pass membrane protein</topology>
    </subcellularLocation>
</comment>
<keyword evidence="5 6" id="KW-0472">Membrane</keyword>
<feature type="transmembrane region" description="Helical" evidence="6">
    <location>
        <begin position="194"/>
        <end position="215"/>
    </location>
</feature>
<feature type="transmembrane region" description="Helical" evidence="6">
    <location>
        <begin position="73"/>
        <end position="93"/>
    </location>
</feature>
<feature type="transmembrane region" description="Helical" evidence="6">
    <location>
        <begin position="153"/>
        <end position="173"/>
    </location>
</feature>
<evidence type="ECO:0000313" key="8">
    <source>
        <dbReference type="EMBL" id="MBP2388569.1"/>
    </source>
</evidence>
<gene>
    <name evidence="8" type="ORF">JOF47_004142</name>
</gene>
<evidence type="ECO:0000259" key="7">
    <source>
        <dbReference type="Pfam" id="PF02683"/>
    </source>
</evidence>
<evidence type="ECO:0000313" key="9">
    <source>
        <dbReference type="Proteomes" id="UP001296993"/>
    </source>
</evidence>
<reference evidence="8 9" key="1">
    <citation type="submission" date="2021-03" db="EMBL/GenBank/DDBJ databases">
        <title>Sequencing the genomes of 1000 actinobacteria strains.</title>
        <authorList>
            <person name="Klenk H.-P."/>
        </authorList>
    </citation>
    <scope>NUCLEOTIDE SEQUENCE [LARGE SCALE GENOMIC DNA]</scope>
    <source>
        <strain evidence="8 9">DSM 15797</strain>
    </source>
</reference>
<dbReference type="EMBL" id="JAGIOF010000004">
    <property type="protein sequence ID" value="MBP2388569.1"/>
    <property type="molecule type" value="Genomic_DNA"/>
</dbReference>
<keyword evidence="9" id="KW-1185">Reference proteome</keyword>